<comment type="caution">
    <text evidence="1">The sequence shown here is derived from an EMBL/GenBank/DDBJ whole genome shotgun (WGS) entry which is preliminary data.</text>
</comment>
<evidence type="ECO:0000313" key="1">
    <source>
        <dbReference type="EMBL" id="KAJ8625689.1"/>
    </source>
</evidence>
<dbReference type="Proteomes" id="UP001234297">
    <property type="component" value="Chromosome 11"/>
</dbReference>
<keyword evidence="2" id="KW-1185">Reference proteome</keyword>
<name>A0ACC2KWU3_PERAE</name>
<dbReference type="EMBL" id="CM056819">
    <property type="protein sequence ID" value="KAJ8625689.1"/>
    <property type="molecule type" value="Genomic_DNA"/>
</dbReference>
<sequence>MAATRTSTTKACTSSLWGWWPHLLLMIPGLVAVLLFRIDGLDPAPLPDYHSWSSSLPVPARNDHVLRGVERLADGLVAGPEDLAPSANGHHLYTGCADGWIKRLKLSETVESVSVENWTYVGGRPIGLAIGADDQLIVADAFKGLLKVTKDGGVELLTDEAEGVKFGLTNCVGIAGNGVIYFTDSSYKYKLGEHKMEFLEGNPHGRLMSFDPATKQTQVLVRDLYFANGVALSAGHDFLVFCETILRQTRSLQVVLVSPGHPFAHVAPVKPRGMIDVNCWRRCRKYHIQGDKRGTVDDFIDNLPGFPDNIHFDGEGLFWIALPSGRTFPLYLMSRYPFLRKVLAILERYVKVPEMSCKSGVLGVSLEGKPVALYTDPALSGVTSGVKIGRHLYFGSLVKDYISRLDLAIHPACTM</sequence>
<evidence type="ECO:0000313" key="2">
    <source>
        <dbReference type="Proteomes" id="UP001234297"/>
    </source>
</evidence>
<reference evidence="1 2" key="1">
    <citation type="journal article" date="2022" name="Hortic Res">
        <title>A haplotype resolved chromosomal level avocado genome allows analysis of novel avocado genes.</title>
        <authorList>
            <person name="Nath O."/>
            <person name="Fletcher S.J."/>
            <person name="Hayward A."/>
            <person name="Shaw L.M."/>
            <person name="Masouleh A.K."/>
            <person name="Furtado A."/>
            <person name="Henry R.J."/>
            <person name="Mitter N."/>
        </authorList>
    </citation>
    <scope>NUCLEOTIDE SEQUENCE [LARGE SCALE GENOMIC DNA]</scope>
    <source>
        <strain evidence="2">cv. Hass</strain>
    </source>
</reference>
<accession>A0ACC2KWU3</accession>
<proteinExistence type="predicted"/>
<gene>
    <name evidence="1" type="ORF">MRB53_034219</name>
</gene>
<protein>
    <submittedName>
        <fullName evidence="1">Uncharacterized protein</fullName>
    </submittedName>
</protein>
<organism evidence="1 2">
    <name type="scientific">Persea americana</name>
    <name type="common">Avocado</name>
    <dbReference type="NCBI Taxonomy" id="3435"/>
    <lineage>
        <taxon>Eukaryota</taxon>
        <taxon>Viridiplantae</taxon>
        <taxon>Streptophyta</taxon>
        <taxon>Embryophyta</taxon>
        <taxon>Tracheophyta</taxon>
        <taxon>Spermatophyta</taxon>
        <taxon>Magnoliopsida</taxon>
        <taxon>Magnoliidae</taxon>
        <taxon>Laurales</taxon>
        <taxon>Lauraceae</taxon>
        <taxon>Persea</taxon>
    </lineage>
</organism>